<dbReference type="InterPro" id="IPR001128">
    <property type="entry name" value="Cyt_P450"/>
</dbReference>
<evidence type="ECO:0000256" key="2">
    <source>
        <dbReference type="ARBA" id="ARBA00004370"/>
    </source>
</evidence>
<feature type="binding site" description="axial binding residue" evidence="11">
    <location>
        <position position="447"/>
    </location>
    <ligand>
        <name>heme</name>
        <dbReference type="ChEBI" id="CHEBI:30413"/>
    </ligand>
    <ligandPart>
        <name>Fe</name>
        <dbReference type="ChEBI" id="CHEBI:18248"/>
    </ligandPart>
</feature>
<dbReference type="InterPro" id="IPR036396">
    <property type="entry name" value="Cyt_P450_sf"/>
</dbReference>
<keyword evidence="9 12" id="KW-0503">Monooxygenase</keyword>
<keyword evidence="10 13" id="KW-0472">Membrane</keyword>
<dbReference type="PANTHER" id="PTHR46206">
    <property type="entry name" value="CYTOCHROME P450"/>
    <property type="match status" value="1"/>
</dbReference>
<dbReference type="AlphaFoldDB" id="A0A1D1Z571"/>
<comment type="cofactor">
    <cofactor evidence="1 11">
        <name>heme</name>
        <dbReference type="ChEBI" id="CHEBI:30413"/>
    </cofactor>
</comment>
<dbReference type="Pfam" id="PF00067">
    <property type="entry name" value="p450"/>
    <property type="match status" value="1"/>
</dbReference>
<comment type="subcellular location">
    <subcellularLocation>
        <location evidence="2">Membrane</location>
    </subcellularLocation>
</comment>
<dbReference type="GO" id="GO:0016705">
    <property type="term" value="F:oxidoreductase activity, acting on paired donors, with incorporation or reduction of molecular oxygen"/>
    <property type="evidence" value="ECO:0007669"/>
    <property type="project" value="InterPro"/>
</dbReference>
<evidence type="ECO:0000256" key="9">
    <source>
        <dbReference type="ARBA" id="ARBA00023033"/>
    </source>
</evidence>
<evidence type="ECO:0000313" key="14">
    <source>
        <dbReference type="EMBL" id="JAT62063.1"/>
    </source>
</evidence>
<dbReference type="SUPFAM" id="SSF48264">
    <property type="entry name" value="Cytochrome P450"/>
    <property type="match status" value="1"/>
</dbReference>
<dbReference type="GO" id="GO:0005506">
    <property type="term" value="F:iron ion binding"/>
    <property type="evidence" value="ECO:0007669"/>
    <property type="project" value="InterPro"/>
</dbReference>
<evidence type="ECO:0000256" key="5">
    <source>
        <dbReference type="ARBA" id="ARBA00022692"/>
    </source>
</evidence>
<evidence type="ECO:0000256" key="10">
    <source>
        <dbReference type="ARBA" id="ARBA00023136"/>
    </source>
</evidence>
<sequence length="500" mass="57518">MEGYFKDSIFQTYIIGIIFLIIFYIMKRPRIGANEPPFVPYTIPVIGHTYDYLFNTKKFIKECKEKYGESFSIYVFGRVMTIVSRNSLYEVFRHHDDFHNAISEFIPFYLLFKYSGGLENTNQINGKIVREEISAKFDIYTPKIQKYLSIGFDKWIGDCKEPKAIGNTWSMINSILAIPMSNIIIGEEAASHEDAVKSLGDLSFDLGPLMVIPPILAFIHQKLHDFFITLPVRFGWNPISRHRKILVNRLRPVVEKRLKERKMLGENYKPYNDALETYLSQPDFDYNDPEKFLYYVDALFILTFGAIGTTSRAVTNALLDMAGRPEVLNELREEAIMIDKECNGSVTISEIQKMVKLDSFLKESLRLTGSTVHFHHNVSSESYTFSNGYTIPKGRRVTMYLEDSLKSKEGFGDDADEFKPFRFLNANSPATKLDRNFIIFGGGVHACPGRFFAINESKLLLHKLILRYNIKTQSGKIEEKRFIGPNTLPSKSAIVYENRE</sequence>
<name>A0A1D1Z571_9ARAE</name>
<evidence type="ECO:0000256" key="12">
    <source>
        <dbReference type="RuleBase" id="RU000461"/>
    </source>
</evidence>
<protein>
    <submittedName>
        <fullName evidence="14">Ent-kaurene oxidase</fullName>
    </submittedName>
</protein>
<dbReference type="EMBL" id="GDJX01005873">
    <property type="protein sequence ID" value="JAT62063.1"/>
    <property type="molecule type" value="Transcribed_RNA"/>
</dbReference>
<evidence type="ECO:0000256" key="8">
    <source>
        <dbReference type="ARBA" id="ARBA00023004"/>
    </source>
</evidence>
<dbReference type="CDD" id="cd11041">
    <property type="entry name" value="CYP503A1-like"/>
    <property type="match status" value="1"/>
</dbReference>
<keyword evidence="12" id="KW-0560">Oxidoreductase</keyword>
<gene>
    <name evidence="14" type="primary">CYP503A1_3</name>
    <name evidence="14" type="ORF">g.58454</name>
</gene>
<evidence type="ECO:0000256" key="4">
    <source>
        <dbReference type="ARBA" id="ARBA00022617"/>
    </source>
</evidence>
<accession>A0A1D1Z571</accession>
<evidence type="ECO:0000256" key="3">
    <source>
        <dbReference type="ARBA" id="ARBA00010617"/>
    </source>
</evidence>
<dbReference type="GO" id="GO:0004497">
    <property type="term" value="F:monooxygenase activity"/>
    <property type="evidence" value="ECO:0007669"/>
    <property type="project" value="UniProtKB-KW"/>
</dbReference>
<organism evidence="14">
    <name type="scientific">Anthurium amnicola</name>
    <dbReference type="NCBI Taxonomy" id="1678845"/>
    <lineage>
        <taxon>Eukaryota</taxon>
        <taxon>Viridiplantae</taxon>
        <taxon>Streptophyta</taxon>
        <taxon>Embryophyta</taxon>
        <taxon>Tracheophyta</taxon>
        <taxon>Spermatophyta</taxon>
        <taxon>Magnoliopsida</taxon>
        <taxon>Liliopsida</taxon>
        <taxon>Araceae</taxon>
        <taxon>Pothoideae</taxon>
        <taxon>Potheae</taxon>
        <taxon>Anthurium</taxon>
    </lineage>
</organism>
<evidence type="ECO:0000256" key="1">
    <source>
        <dbReference type="ARBA" id="ARBA00001971"/>
    </source>
</evidence>
<feature type="transmembrane region" description="Helical" evidence="13">
    <location>
        <begin position="9"/>
        <end position="26"/>
    </location>
</feature>
<evidence type="ECO:0000256" key="13">
    <source>
        <dbReference type="SAM" id="Phobius"/>
    </source>
</evidence>
<evidence type="ECO:0000256" key="6">
    <source>
        <dbReference type="ARBA" id="ARBA00022723"/>
    </source>
</evidence>
<evidence type="ECO:0000256" key="7">
    <source>
        <dbReference type="ARBA" id="ARBA00022989"/>
    </source>
</evidence>
<keyword evidence="4 11" id="KW-0349">Heme</keyword>
<dbReference type="GO" id="GO:0020037">
    <property type="term" value="F:heme binding"/>
    <property type="evidence" value="ECO:0007669"/>
    <property type="project" value="InterPro"/>
</dbReference>
<keyword evidence="8 11" id="KW-0408">Iron</keyword>
<keyword evidence="7 13" id="KW-1133">Transmembrane helix</keyword>
<proteinExistence type="inferred from homology"/>
<keyword evidence="5 13" id="KW-0812">Transmembrane</keyword>
<dbReference type="PROSITE" id="PS00086">
    <property type="entry name" value="CYTOCHROME_P450"/>
    <property type="match status" value="1"/>
</dbReference>
<dbReference type="GO" id="GO:0016020">
    <property type="term" value="C:membrane"/>
    <property type="evidence" value="ECO:0007669"/>
    <property type="project" value="UniProtKB-SubCell"/>
</dbReference>
<dbReference type="PANTHER" id="PTHR46206:SF5">
    <property type="entry name" value="P450, PUTATIVE (EUROFUNG)-RELATED"/>
    <property type="match status" value="1"/>
</dbReference>
<evidence type="ECO:0000256" key="11">
    <source>
        <dbReference type="PIRSR" id="PIRSR602403-1"/>
    </source>
</evidence>
<keyword evidence="6 11" id="KW-0479">Metal-binding</keyword>
<dbReference type="Gene3D" id="1.10.630.10">
    <property type="entry name" value="Cytochrome P450"/>
    <property type="match status" value="1"/>
</dbReference>
<dbReference type="InterPro" id="IPR002403">
    <property type="entry name" value="Cyt_P450_E_grp-IV"/>
</dbReference>
<dbReference type="PRINTS" id="PR00465">
    <property type="entry name" value="EP450IV"/>
</dbReference>
<comment type="similarity">
    <text evidence="3 12">Belongs to the cytochrome P450 family.</text>
</comment>
<dbReference type="InterPro" id="IPR017972">
    <property type="entry name" value="Cyt_P450_CS"/>
</dbReference>
<reference evidence="14" key="1">
    <citation type="submission" date="2015-07" db="EMBL/GenBank/DDBJ databases">
        <title>Transcriptome Assembly of Anthurium amnicola.</title>
        <authorList>
            <person name="Suzuki J."/>
        </authorList>
    </citation>
    <scope>NUCLEOTIDE SEQUENCE</scope>
</reference>